<reference evidence="2 3" key="1">
    <citation type="journal article" date="2009" name="Science">
        <title>Green evolution and dynamic adaptations revealed by genomes of the marine picoeukaryotes Micromonas.</title>
        <authorList>
            <person name="Worden A.Z."/>
            <person name="Lee J.H."/>
            <person name="Mock T."/>
            <person name="Rouze P."/>
            <person name="Simmons M.P."/>
            <person name="Aerts A.L."/>
            <person name="Allen A.E."/>
            <person name="Cuvelier M.L."/>
            <person name="Derelle E."/>
            <person name="Everett M.V."/>
            <person name="Foulon E."/>
            <person name="Grimwood J."/>
            <person name="Gundlach H."/>
            <person name="Henrissat B."/>
            <person name="Napoli C."/>
            <person name="McDonald S.M."/>
            <person name="Parker M.S."/>
            <person name="Rombauts S."/>
            <person name="Salamov A."/>
            <person name="Von Dassow P."/>
            <person name="Badger J.H."/>
            <person name="Coutinho P.M."/>
            <person name="Demir E."/>
            <person name="Dubchak I."/>
            <person name="Gentemann C."/>
            <person name="Eikrem W."/>
            <person name="Gready J.E."/>
            <person name="John U."/>
            <person name="Lanier W."/>
            <person name="Lindquist E.A."/>
            <person name="Lucas S."/>
            <person name="Mayer K.F."/>
            <person name="Moreau H."/>
            <person name="Not F."/>
            <person name="Otillar R."/>
            <person name="Panaud O."/>
            <person name="Pangilinan J."/>
            <person name="Paulsen I."/>
            <person name="Piegu B."/>
            <person name="Poliakov A."/>
            <person name="Robbens S."/>
            <person name="Schmutz J."/>
            <person name="Toulza E."/>
            <person name="Wyss T."/>
            <person name="Zelensky A."/>
            <person name="Zhou K."/>
            <person name="Armbrust E.V."/>
            <person name="Bhattacharya D."/>
            <person name="Goodenough U.W."/>
            <person name="Van de Peer Y."/>
            <person name="Grigoriev I.V."/>
        </authorList>
    </citation>
    <scope>NUCLEOTIDE SEQUENCE [LARGE SCALE GENOMIC DNA]</scope>
    <source>
        <strain evidence="2 3">CCMP1545</strain>
    </source>
</reference>
<organism evidence="3">
    <name type="scientific">Micromonas pusilla (strain CCMP1545)</name>
    <name type="common">Picoplanktonic green alga</name>
    <dbReference type="NCBI Taxonomy" id="564608"/>
    <lineage>
        <taxon>Eukaryota</taxon>
        <taxon>Viridiplantae</taxon>
        <taxon>Chlorophyta</taxon>
        <taxon>Mamiellophyceae</taxon>
        <taxon>Mamiellales</taxon>
        <taxon>Mamiellaceae</taxon>
        <taxon>Micromonas</taxon>
    </lineage>
</organism>
<dbReference type="OrthoDB" id="70850at2759"/>
<feature type="region of interest" description="Disordered" evidence="1">
    <location>
        <begin position="22"/>
        <end position="76"/>
    </location>
</feature>
<gene>
    <name evidence="2" type="ORF">MICPUCDRAFT_60290</name>
</gene>
<feature type="compositionally biased region" description="Basic and acidic residues" evidence="1">
    <location>
        <begin position="42"/>
        <end position="56"/>
    </location>
</feature>
<dbReference type="EMBL" id="GG663742">
    <property type="protein sequence ID" value="EEH55523.1"/>
    <property type="molecule type" value="Genomic_DNA"/>
</dbReference>
<proteinExistence type="predicted"/>
<accession>C1MXU2</accession>
<dbReference type="eggNOG" id="ENOG502S73D">
    <property type="taxonomic scope" value="Eukaryota"/>
</dbReference>
<dbReference type="RefSeq" id="XP_003060754.1">
    <property type="nucleotide sequence ID" value="XM_003060708.1"/>
</dbReference>
<dbReference type="PANTHER" id="PTHR38585:SF1">
    <property type="entry name" value="TRANSMEMBRANE PROTEIN"/>
    <property type="match status" value="1"/>
</dbReference>
<feature type="compositionally biased region" description="Low complexity" evidence="1">
    <location>
        <begin position="22"/>
        <end position="32"/>
    </location>
</feature>
<sequence length="394" mass="41508">MGFGRDRDEYPASSVAEAIRCARASSRRASPSPTHPIARLAETTERTHDGSRDASPPRRASRRPVPSLPPSSRRFPSAVGVLDDLATSAPGVAAAATSAAAFVLTANAARRAAYATGVSCATPILGVAWGLCATAGASVVAGQAARAALEASRSGGGGWSGSVGVADVANAARVGWSSFASSSSSARSGFFRGALGGLGGRDAAWDEGEMTLDAMLGTVLYAFIGRGVHSALPSDVSHPGAMRRNSMPANGAHYASESQKRTLARWMRRDGCHHCGTRSGAVIGDHMPPNKMAFGSSAAAEASRNGTLSLGARAWNFLRMVPRQRFFPQCRACSDLQSTAVRLRAKSLVMHNGGVRIGCVVASVVAARHYVMWKHPREYERFERRVEEFVLRTR</sequence>
<name>C1MXU2_MICPC</name>
<protein>
    <submittedName>
        <fullName evidence="2">Predicted protein</fullName>
    </submittedName>
</protein>
<evidence type="ECO:0000313" key="2">
    <source>
        <dbReference type="EMBL" id="EEH55523.1"/>
    </source>
</evidence>
<evidence type="ECO:0000256" key="1">
    <source>
        <dbReference type="SAM" id="MobiDB-lite"/>
    </source>
</evidence>
<dbReference type="OMA" id="RNSMPAN"/>
<dbReference type="Proteomes" id="UP000001876">
    <property type="component" value="Unassembled WGS sequence"/>
</dbReference>
<dbReference type="PANTHER" id="PTHR38585">
    <property type="entry name" value="TRANSMEMBRANE PROTEIN"/>
    <property type="match status" value="1"/>
</dbReference>
<evidence type="ECO:0000313" key="3">
    <source>
        <dbReference type="Proteomes" id="UP000001876"/>
    </source>
</evidence>
<dbReference type="KEGG" id="mpp:MICPUCDRAFT_60290"/>
<feature type="region of interest" description="Disordered" evidence="1">
    <location>
        <begin position="235"/>
        <end position="255"/>
    </location>
</feature>
<keyword evidence="3" id="KW-1185">Reference proteome</keyword>
<dbReference type="STRING" id="564608.C1MXU2"/>
<dbReference type="AlphaFoldDB" id="C1MXU2"/>
<dbReference type="GeneID" id="9685892"/>